<dbReference type="EMBL" id="BMXK01000005">
    <property type="protein sequence ID" value="GHD05231.1"/>
    <property type="molecule type" value="Genomic_DNA"/>
</dbReference>
<gene>
    <name evidence="3" type="ORF">GCM10008096_13860</name>
</gene>
<dbReference type="InterPro" id="IPR054817">
    <property type="entry name" value="Glycosyl_F510_1955-like"/>
</dbReference>
<feature type="compositionally biased region" description="Low complexity" evidence="1">
    <location>
        <begin position="28"/>
        <end position="57"/>
    </location>
</feature>
<evidence type="ECO:0000313" key="3">
    <source>
        <dbReference type="EMBL" id="GHD05231.1"/>
    </source>
</evidence>
<comment type="caution">
    <text evidence="3">The sequence shown here is derived from an EMBL/GenBank/DDBJ whole genome shotgun (WGS) entry which is preliminary data.</text>
</comment>
<evidence type="ECO:0000256" key="1">
    <source>
        <dbReference type="SAM" id="MobiDB-lite"/>
    </source>
</evidence>
<keyword evidence="4" id="KW-1185">Reference proteome</keyword>
<accession>A0ABQ3GI21</accession>
<proteinExistence type="predicted"/>
<dbReference type="Gene3D" id="2.130.10.10">
    <property type="entry name" value="YVTN repeat-like/Quinoprotein amine dehydrogenase"/>
    <property type="match status" value="1"/>
</dbReference>
<protein>
    <recommendedName>
        <fullName evidence="5">Exo-alpha-sialidase</fullName>
    </recommendedName>
</protein>
<dbReference type="SUPFAM" id="SSF110296">
    <property type="entry name" value="Oligoxyloglucan reducing end-specific cellobiohydrolase"/>
    <property type="match status" value="1"/>
</dbReference>
<organism evidence="3 4">
    <name type="scientific">Zhihengliuella salsuginis</name>
    <dbReference type="NCBI Taxonomy" id="578222"/>
    <lineage>
        <taxon>Bacteria</taxon>
        <taxon>Bacillati</taxon>
        <taxon>Actinomycetota</taxon>
        <taxon>Actinomycetes</taxon>
        <taxon>Micrococcales</taxon>
        <taxon>Micrococcaceae</taxon>
        <taxon>Zhihengliuella</taxon>
    </lineage>
</organism>
<keyword evidence="2" id="KW-0732">Signal</keyword>
<dbReference type="CDD" id="cd15482">
    <property type="entry name" value="Sialidase_non-viral"/>
    <property type="match status" value="1"/>
</dbReference>
<feature type="chain" id="PRO_5047208401" description="Exo-alpha-sialidase" evidence="2">
    <location>
        <begin position="28"/>
        <end position="310"/>
    </location>
</feature>
<dbReference type="NCBIfam" id="NF045728">
    <property type="entry name" value="glycosyl_F510_1955"/>
    <property type="match status" value="1"/>
</dbReference>
<dbReference type="RefSeq" id="WP_189349406.1">
    <property type="nucleotide sequence ID" value="NZ_BMXK01000005.1"/>
</dbReference>
<sequence>MNFSRTPARALAPAALLALLLSACAPAEEPATPADGSPATASPSAPPASDAAGDGTAENGPADFGHIHGLHPDGDELLIASHHGLFAAGLDGVGADGLMPDGSGPESRGPLIDLMGFTAGDGALYASGHPGAGTDLPNPVGLLRSDDGGATWEPLSRTGQSDFHALTAASGAVVGFDGALVRTEDGENWESVEGPDAFALAGHPEGEAVLATTQDGIWRSEDAGKSWTEPSGGPLLQYIAFGDADTAVGIAPDGAIHVSGDAGASWEAAGDAGEAPGAIAADVRDGQLHVWAAVGSAVVHSADGGATFNG</sequence>
<evidence type="ECO:0008006" key="5">
    <source>
        <dbReference type="Google" id="ProtNLM"/>
    </source>
</evidence>
<evidence type="ECO:0000313" key="4">
    <source>
        <dbReference type="Proteomes" id="UP000642819"/>
    </source>
</evidence>
<evidence type="ECO:0000256" key="2">
    <source>
        <dbReference type="SAM" id="SignalP"/>
    </source>
</evidence>
<name>A0ABQ3GI21_9MICC</name>
<dbReference type="Proteomes" id="UP000642819">
    <property type="component" value="Unassembled WGS sequence"/>
</dbReference>
<feature type="signal peptide" evidence="2">
    <location>
        <begin position="1"/>
        <end position="27"/>
    </location>
</feature>
<reference evidence="4" key="1">
    <citation type="journal article" date="2019" name="Int. J. Syst. Evol. Microbiol.">
        <title>The Global Catalogue of Microorganisms (GCM) 10K type strain sequencing project: providing services to taxonomists for standard genome sequencing and annotation.</title>
        <authorList>
            <consortium name="The Broad Institute Genomics Platform"/>
            <consortium name="The Broad Institute Genome Sequencing Center for Infectious Disease"/>
            <person name="Wu L."/>
            <person name="Ma J."/>
        </authorList>
    </citation>
    <scope>NUCLEOTIDE SEQUENCE [LARGE SCALE GENOMIC DNA]</scope>
    <source>
        <strain evidence="4">KCTC 19466</strain>
    </source>
</reference>
<feature type="region of interest" description="Disordered" evidence="1">
    <location>
        <begin position="28"/>
        <end position="69"/>
    </location>
</feature>
<dbReference type="PROSITE" id="PS51257">
    <property type="entry name" value="PROKAR_LIPOPROTEIN"/>
    <property type="match status" value="1"/>
</dbReference>
<dbReference type="InterPro" id="IPR015943">
    <property type="entry name" value="WD40/YVTN_repeat-like_dom_sf"/>
</dbReference>